<feature type="region of interest" description="Disordered" evidence="1">
    <location>
        <begin position="425"/>
        <end position="445"/>
    </location>
</feature>
<dbReference type="Proteomes" id="UP001196530">
    <property type="component" value="Unassembled WGS sequence"/>
</dbReference>
<gene>
    <name evidence="2" type="ORF">KL928_005083</name>
</gene>
<feature type="compositionally biased region" description="Basic and acidic residues" evidence="1">
    <location>
        <begin position="163"/>
        <end position="175"/>
    </location>
</feature>
<feature type="region of interest" description="Disordered" evidence="1">
    <location>
        <begin position="289"/>
        <end position="309"/>
    </location>
</feature>
<feature type="compositionally biased region" description="Basic and acidic residues" evidence="1">
    <location>
        <begin position="224"/>
        <end position="245"/>
    </location>
</feature>
<evidence type="ECO:0000256" key="1">
    <source>
        <dbReference type="SAM" id="MobiDB-lite"/>
    </source>
</evidence>
<evidence type="ECO:0000313" key="3">
    <source>
        <dbReference type="Proteomes" id="UP001196530"/>
    </source>
</evidence>
<proteinExistence type="predicted"/>
<dbReference type="RefSeq" id="XP_043057670.1">
    <property type="nucleotide sequence ID" value="XM_043205853.1"/>
</dbReference>
<evidence type="ECO:0000313" key="2">
    <source>
        <dbReference type="EMBL" id="KAG7816117.1"/>
    </source>
</evidence>
<protein>
    <submittedName>
        <fullName evidence="2">Uncharacterized protein</fullName>
    </submittedName>
</protein>
<dbReference type="EMBL" id="JAHLUX010000012">
    <property type="protein sequence ID" value="KAG7816117.1"/>
    <property type="molecule type" value="Genomic_DNA"/>
</dbReference>
<feature type="compositionally biased region" description="Basic and acidic residues" evidence="1">
    <location>
        <begin position="185"/>
        <end position="216"/>
    </location>
</feature>
<organism evidence="2 3">
    <name type="scientific">Pichia angusta</name>
    <name type="common">Yeast</name>
    <name type="synonym">Hansenula polymorpha</name>
    <dbReference type="NCBI Taxonomy" id="870730"/>
    <lineage>
        <taxon>Eukaryota</taxon>
        <taxon>Fungi</taxon>
        <taxon>Dikarya</taxon>
        <taxon>Ascomycota</taxon>
        <taxon>Saccharomycotina</taxon>
        <taxon>Pichiomycetes</taxon>
        <taxon>Pichiales</taxon>
        <taxon>Pichiaceae</taxon>
        <taxon>Ogataea</taxon>
    </lineage>
</organism>
<feature type="region of interest" description="Disordered" evidence="1">
    <location>
        <begin position="74"/>
        <end position="100"/>
    </location>
</feature>
<reference evidence="2" key="1">
    <citation type="journal article" date="2021" name="G3 (Bethesda)">
        <title>Genomic diversity, chromosomal rearrangements, and interspecies hybridization in the ogataea polymorpha species complex.</title>
        <authorList>
            <person name="Hanson S.J."/>
            <person name="Cinneide E.O."/>
            <person name="Salzberg L.I."/>
            <person name="Wolfe K.H."/>
            <person name="McGowan J."/>
            <person name="Fitzpatrick D.A."/>
            <person name="Matlin K."/>
        </authorList>
    </citation>
    <scope>NUCLEOTIDE SEQUENCE</scope>
    <source>
        <strain evidence="2">61-244</strain>
    </source>
</reference>
<name>A0AAN6DAZ6_PICAN</name>
<comment type="caution">
    <text evidence="2">The sequence shown here is derived from an EMBL/GenBank/DDBJ whole genome shotgun (WGS) entry which is preliminary data.</text>
</comment>
<feature type="region of interest" description="Disordered" evidence="1">
    <location>
        <begin position="163"/>
        <end position="245"/>
    </location>
</feature>
<accession>A0AAN6DAZ6</accession>
<dbReference type="AlphaFoldDB" id="A0AAN6DAZ6"/>
<dbReference type="GeneID" id="66129134"/>
<sequence>MKVCWLHRNREQRVAPHRPQARAAGNDDLLETGLVQQRLLEAGLLFHALLDGPLDQRVPVGGEHVVALCKRNKAQRAHHADPEPNEPHVQVEPARERDRQREHVIADEVEPAADVLAALATQHAAADTGNGVVHLVRGADDQDLAGELDDLGVAREARDHCFAEPHEHDGVDRAEKHRHPRGSVRRLDRGVLGRRADEPGHSGRRGDRDGERDLVDGRAGGGHDGLRRERGGAELGRRKRDDLEREPLGLDHDHAGACESQSAAPVAEHVAREAAPALVAVDKHRVAEEHRRHAPVGDHDGRGRPQKPDTVRLVPNQLVVEDYVERRAQHKHKRRRVEDALRLEVLFEHLKHDVARHAVQQPFQVRRGQVAQPLVLDDFQQQRPRPPVQKRVHRHVQQQQQHKTPQAVQAHCPVVLSAVRLRTQRRQRRRDSLDDRVRRHVAQQV</sequence>